<dbReference type="InterPro" id="IPR004087">
    <property type="entry name" value="KH_dom"/>
</dbReference>
<dbReference type="InterPro" id="IPR004088">
    <property type="entry name" value="KH_dom_type_1"/>
</dbReference>
<dbReference type="GO" id="GO:0005524">
    <property type="term" value="F:ATP binding"/>
    <property type="evidence" value="ECO:0007669"/>
    <property type="project" value="UniProtKB-KW"/>
</dbReference>
<dbReference type="Gene3D" id="3.30.1370.10">
    <property type="entry name" value="K Homology domain, type 1"/>
    <property type="match status" value="1"/>
</dbReference>
<feature type="region of interest" description="Disordered" evidence="9">
    <location>
        <begin position="1"/>
        <end position="107"/>
    </location>
</feature>
<name>A0A2L2Y758_PARTP</name>
<dbReference type="GO" id="GO:0003723">
    <property type="term" value="F:RNA binding"/>
    <property type="evidence" value="ECO:0007669"/>
    <property type="project" value="UniProtKB-UniRule"/>
</dbReference>
<dbReference type="FunFam" id="3.40.50.300:FF:000079">
    <property type="entry name" value="probable ATP-dependent RNA helicase DDX17"/>
    <property type="match status" value="1"/>
</dbReference>
<dbReference type="InterPro" id="IPR014001">
    <property type="entry name" value="Helicase_ATP-bd"/>
</dbReference>
<dbReference type="SMART" id="SM00490">
    <property type="entry name" value="HELICc"/>
    <property type="match status" value="1"/>
</dbReference>
<feature type="compositionally biased region" description="Basic and acidic residues" evidence="9">
    <location>
        <begin position="98"/>
        <end position="107"/>
    </location>
</feature>
<evidence type="ECO:0000256" key="7">
    <source>
        <dbReference type="PROSITE-ProRule" id="PRU00117"/>
    </source>
</evidence>
<dbReference type="Pfam" id="PF00013">
    <property type="entry name" value="KH_1"/>
    <property type="match status" value="1"/>
</dbReference>
<reference evidence="12" key="1">
    <citation type="journal article" date="2016" name="Mol. Ecol. Resour.">
        <title>Evaluation of the impact of RNA preservation methods of spiders for de novo transcriptome assembly.</title>
        <authorList>
            <person name="Kono N."/>
            <person name="Nakamura H."/>
            <person name="Ito Y."/>
            <person name="Tomita M."/>
            <person name="Arakawa K."/>
        </authorList>
    </citation>
    <scope>NUCLEOTIDE SEQUENCE</scope>
    <source>
        <tissue evidence="12">Whole body</tissue>
    </source>
</reference>
<dbReference type="Pfam" id="PF00270">
    <property type="entry name" value="DEAD"/>
    <property type="match status" value="1"/>
</dbReference>
<dbReference type="OrthoDB" id="196131at2759"/>
<evidence type="ECO:0000256" key="6">
    <source>
        <dbReference type="ARBA" id="ARBA00047984"/>
    </source>
</evidence>
<keyword evidence="5 8" id="KW-0067">ATP-binding</keyword>
<dbReference type="GO" id="GO:0003724">
    <property type="term" value="F:RNA helicase activity"/>
    <property type="evidence" value="ECO:0007669"/>
    <property type="project" value="UniProtKB-EC"/>
</dbReference>
<evidence type="ECO:0000256" key="9">
    <source>
        <dbReference type="SAM" id="MobiDB-lite"/>
    </source>
</evidence>
<dbReference type="SUPFAM" id="SSF54791">
    <property type="entry name" value="Eukaryotic type KH-domain (KH-domain type I)"/>
    <property type="match status" value="1"/>
</dbReference>
<dbReference type="PROSITE" id="PS51192">
    <property type="entry name" value="HELICASE_ATP_BIND_1"/>
    <property type="match status" value="1"/>
</dbReference>
<feature type="domain" description="Helicase C-terminal" evidence="11">
    <location>
        <begin position="502"/>
        <end position="663"/>
    </location>
</feature>
<dbReference type="InterPro" id="IPR000629">
    <property type="entry name" value="RNA-helicase_DEAD-box_CS"/>
</dbReference>
<dbReference type="GO" id="GO:0010468">
    <property type="term" value="P:regulation of gene expression"/>
    <property type="evidence" value="ECO:0007669"/>
    <property type="project" value="UniProtKB-ARBA"/>
</dbReference>
<dbReference type="PROSITE" id="PS50084">
    <property type="entry name" value="KH_TYPE_1"/>
    <property type="match status" value="1"/>
</dbReference>
<dbReference type="InterPro" id="IPR011545">
    <property type="entry name" value="DEAD/DEAH_box_helicase_dom"/>
</dbReference>
<feature type="compositionally biased region" description="Low complexity" evidence="9">
    <location>
        <begin position="34"/>
        <end position="54"/>
    </location>
</feature>
<keyword evidence="7" id="KW-0694">RNA-binding</keyword>
<keyword evidence="3 8" id="KW-0378">Hydrolase</keyword>
<dbReference type="Gene3D" id="3.40.50.300">
    <property type="entry name" value="P-loop containing nucleotide triphosphate hydrolases"/>
    <property type="match status" value="2"/>
</dbReference>
<dbReference type="PROSITE" id="PS00039">
    <property type="entry name" value="DEAD_ATP_HELICASE"/>
    <property type="match status" value="1"/>
</dbReference>
<dbReference type="GO" id="GO:0016787">
    <property type="term" value="F:hydrolase activity"/>
    <property type="evidence" value="ECO:0007669"/>
    <property type="project" value="UniProtKB-KW"/>
</dbReference>
<feature type="compositionally biased region" description="Polar residues" evidence="9">
    <location>
        <begin position="85"/>
        <end position="94"/>
    </location>
</feature>
<evidence type="ECO:0000256" key="8">
    <source>
        <dbReference type="RuleBase" id="RU000492"/>
    </source>
</evidence>
<dbReference type="InterPro" id="IPR001650">
    <property type="entry name" value="Helicase_C-like"/>
</dbReference>
<evidence type="ECO:0000256" key="2">
    <source>
        <dbReference type="ARBA" id="ARBA00022741"/>
    </source>
</evidence>
<keyword evidence="2 8" id="KW-0547">Nucleotide-binding</keyword>
<dbReference type="SUPFAM" id="SSF52540">
    <property type="entry name" value="P-loop containing nucleoside triphosphate hydrolases"/>
    <property type="match status" value="2"/>
</dbReference>
<feature type="compositionally biased region" description="Acidic residues" evidence="9">
    <location>
        <begin position="1"/>
        <end position="10"/>
    </location>
</feature>
<dbReference type="SMART" id="SM00322">
    <property type="entry name" value="KH"/>
    <property type="match status" value="1"/>
</dbReference>
<feature type="region of interest" description="Disordered" evidence="9">
    <location>
        <begin position="183"/>
        <end position="203"/>
    </location>
</feature>
<organism evidence="12">
    <name type="scientific">Parasteatoda tepidariorum</name>
    <name type="common">Common house spider</name>
    <name type="synonym">Achaearanea tepidariorum</name>
    <dbReference type="NCBI Taxonomy" id="114398"/>
    <lineage>
        <taxon>Eukaryota</taxon>
        <taxon>Metazoa</taxon>
        <taxon>Ecdysozoa</taxon>
        <taxon>Arthropoda</taxon>
        <taxon>Chelicerata</taxon>
        <taxon>Arachnida</taxon>
        <taxon>Araneae</taxon>
        <taxon>Araneomorphae</taxon>
        <taxon>Entelegynae</taxon>
        <taxon>Araneoidea</taxon>
        <taxon>Theridiidae</taxon>
        <taxon>Parasteatoda</taxon>
    </lineage>
</organism>
<keyword evidence="4 8" id="KW-0347">Helicase</keyword>
<dbReference type="FunFam" id="3.40.50.300:FF:000008">
    <property type="entry name" value="ATP-dependent RNA helicase RhlB"/>
    <property type="match status" value="1"/>
</dbReference>
<dbReference type="SMART" id="SM00487">
    <property type="entry name" value="DEXDc"/>
    <property type="match status" value="1"/>
</dbReference>
<dbReference type="EC" id="3.6.4.13" evidence="1"/>
<dbReference type="CDD" id="cd00105">
    <property type="entry name" value="KH-I"/>
    <property type="match status" value="1"/>
</dbReference>
<feature type="compositionally biased region" description="Basic residues" evidence="9">
    <location>
        <begin position="683"/>
        <end position="695"/>
    </location>
</feature>
<feature type="compositionally biased region" description="Low complexity" evidence="9">
    <location>
        <begin position="194"/>
        <end position="203"/>
    </location>
</feature>
<feature type="region of interest" description="Disordered" evidence="9">
    <location>
        <begin position="675"/>
        <end position="695"/>
    </location>
</feature>
<dbReference type="AlphaFoldDB" id="A0A2L2Y758"/>
<protein>
    <recommendedName>
        <fullName evidence="1">RNA helicase</fullName>
        <ecNumber evidence="1">3.6.4.13</ecNumber>
    </recommendedName>
</protein>
<evidence type="ECO:0000256" key="1">
    <source>
        <dbReference type="ARBA" id="ARBA00012552"/>
    </source>
</evidence>
<accession>A0A2L2Y758</accession>
<comment type="similarity">
    <text evidence="8">Belongs to the DEAD box helicase family.</text>
</comment>
<dbReference type="CDD" id="cd18787">
    <property type="entry name" value="SF2_C_DEAD"/>
    <property type="match status" value="1"/>
</dbReference>
<dbReference type="InterPro" id="IPR036612">
    <property type="entry name" value="KH_dom_type_1_sf"/>
</dbReference>
<comment type="catalytic activity">
    <reaction evidence="6">
        <text>ATP + H2O = ADP + phosphate + H(+)</text>
        <dbReference type="Rhea" id="RHEA:13065"/>
        <dbReference type="ChEBI" id="CHEBI:15377"/>
        <dbReference type="ChEBI" id="CHEBI:15378"/>
        <dbReference type="ChEBI" id="CHEBI:30616"/>
        <dbReference type="ChEBI" id="CHEBI:43474"/>
        <dbReference type="ChEBI" id="CHEBI:456216"/>
        <dbReference type="EC" id="3.6.4.13"/>
    </reaction>
</comment>
<dbReference type="PANTHER" id="PTHR47958">
    <property type="entry name" value="ATP-DEPENDENT RNA HELICASE DBP3"/>
    <property type="match status" value="1"/>
</dbReference>
<dbReference type="PROSITE" id="PS51194">
    <property type="entry name" value="HELICASE_CTER"/>
    <property type="match status" value="1"/>
</dbReference>
<feature type="domain" description="Helicase ATP-binding" evidence="10">
    <location>
        <begin position="315"/>
        <end position="490"/>
    </location>
</feature>
<evidence type="ECO:0000256" key="3">
    <source>
        <dbReference type="ARBA" id="ARBA00022801"/>
    </source>
</evidence>
<feature type="compositionally biased region" description="Polar residues" evidence="9">
    <location>
        <begin position="55"/>
        <end position="77"/>
    </location>
</feature>
<evidence type="ECO:0000259" key="11">
    <source>
        <dbReference type="PROSITE" id="PS51194"/>
    </source>
</evidence>
<evidence type="ECO:0000256" key="5">
    <source>
        <dbReference type="ARBA" id="ARBA00022840"/>
    </source>
</evidence>
<evidence type="ECO:0000256" key="4">
    <source>
        <dbReference type="ARBA" id="ARBA00022806"/>
    </source>
</evidence>
<dbReference type="Pfam" id="PF00271">
    <property type="entry name" value="Helicase_C"/>
    <property type="match status" value="1"/>
</dbReference>
<evidence type="ECO:0000313" key="12">
    <source>
        <dbReference type="EMBL" id="LAA03981.1"/>
    </source>
</evidence>
<proteinExistence type="evidence at transcript level"/>
<dbReference type="EMBL" id="IAAA01013545">
    <property type="protein sequence ID" value="LAA03981.1"/>
    <property type="molecule type" value="mRNA"/>
</dbReference>
<sequence length="695" mass="78488">MEECWDDELYDPSAPTTEYNVPKYTPPAKRWDDNQSNTTWNQSNTSWNQSNTSWDQSNNTWDSENSNQRYVNNSTYVPQGRPSYNDRSQFSNRGPRNFQRDNTREEQDCTEMVIDSNKVGKVIGRGGSKIQELQTESGARIKVLRDDGNSMDGTTVRITGSQESRDAAKKLIEDLTTDFQRFSTDSSARSGERSAYSDSSYADSAPNGTTTFIDWDKIGQECEEARKRKLASLPPIIKMFYSEDPSVTAMSKKAVHEFRMMNNNISVNKVNEDDDRPTPNPVTTFKHAFHPYPELLEELQKQNFKTPSPIQSQAWPILLNGYDMIGIAQTGTGKTIAFLFPALIHIVGQVTPRSQRVGPTCLILAPTRELAQQIESEAKKYTYHDIKCVCIYGGGSRRNQIGVVTKGVDIVIATPGRLNDLVMNKIIDVTGVTYLVLDEADRMLDMGFEPQIRKIVIDIRPDRQTVMTSATWTSEIQHLAARYMTNPFKVNVGALDLAAVHSVTQEIVFAEDEDRREILEEFIGNMGSGDKVIVFVERKCIADDLSSDLLLRGVSLQSIHGDREQCDREQALDDLKTGAVRILIATDVASRGLDIKDITHVFNMYFPRNIEEYVHRVGRTGRAGNTGHAISIFTRQDWMHAGALVKILEEADQFVPDELYEMSKRYKAWKMKKQAEEEAYGGRRSRGGGGGRRRF</sequence>
<dbReference type="InterPro" id="IPR027417">
    <property type="entry name" value="P-loop_NTPase"/>
</dbReference>
<evidence type="ECO:0000259" key="10">
    <source>
        <dbReference type="PROSITE" id="PS51192"/>
    </source>
</evidence>